<gene>
    <name evidence="4" type="ORF">DVT68_18310</name>
</gene>
<comment type="caution">
    <text evidence="4">The sequence shown here is derived from an EMBL/GenBank/DDBJ whole genome shotgun (WGS) entry which is preliminary data.</text>
</comment>
<evidence type="ECO:0000256" key="1">
    <source>
        <dbReference type="ARBA" id="ARBA00004613"/>
    </source>
</evidence>
<dbReference type="GO" id="GO:0016810">
    <property type="term" value="F:hydrolase activity, acting on carbon-nitrogen (but not peptide) bonds"/>
    <property type="evidence" value="ECO:0007669"/>
    <property type="project" value="InterPro"/>
</dbReference>
<name>A0A370K2Z5_9GAMM</name>
<dbReference type="SUPFAM" id="SSF88713">
    <property type="entry name" value="Glycoside hydrolase/deacetylase"/>
    <property type="match status" value="1"/>
</dbReference>
<keyword evidence="5" id="KW-1185">Reference proteome</keyword>
<dbReference type="InterPro" id="IPR051398">
    <property type="entry name" value="Polysacch_Deacetylase"/>
</dbReference>
<feature type="domain" description="NodB homology" evidence="3">
    <location>
        <begin position="80"/>
        <end position="276"/>
    </location>
</feature>
<dbReference type="InterPro" id="IPR002509">
    <property type="entry name" value="NODB_dom"/>
</dbReference>
<evidence type="ECO:0000259" key="3">
    <source>
        <dbReference type="PROSITE" id="PS51677"/>
    </source>
</evidence>
<dbReference type="GO" id="GO:0005975">
    <property type="term" value="P:carbohydrate metabolic process"/>
    <property type="evidence" value="ECO:0007669"/>
    <property type="project" value="InterPro"/>
</dbReference>
<proteinExistence type="predicted"/>
<organism evidence="4 5">
    <name type="scientific">Dyella solisilvae</name>
    <dbReference type="NCBI Taxonomy" id="1920168"/>
    <lineage>
        <taxon>Bacteria</taxon>
        <taxon>Pseudomonadati</taxon>
        <taxon>Pseudomonadota</taxon>
        <taxon>Gammaproteobacteria</taxon>
        <taxon>Lysobacterales</taxon>
        <taxon>Rhodanobacteraceae</taxon>
        <taxon>Dyella</taxon>
    </lineage>
</organism>
<protein>
    <submittedName>
        <fullName evidence="4">Polysaccharide deacetylase family protein</fullName>
    </submittedName>
</protein>
<dbReference type="EMBL" id="QQSY01000007">
    <property type="protein sequence ID" value="RDI97045.1"/>
    <property type="molecule type" value="Genomic_DNA"/>
</dbReference>
<dbReference type="CDD" id="cd10918">
    <property type="entry name" value="CE4_NodB_like_5s_6s"/>
    <property type="match status" value="1"/>
</dbReference>
<dbReference type="Pfam" id="PF01522">
    <property type="entry name" value="Polysacc_deac_1"/>
    <property type="match status" value="1"/>
</dbReference>
<dbReference type="PROSITE" id="PS51677">
    <property type="entry name" value="NODB"/>
    <property type="match status" value="1"/>
</dbReference>
<evidence type="ECO:0000256" key="2">
    <source>
        <dbReference type="ARBA" id="ARBA00022729"/>
    </source>
</evidence>
<reference evidence="4 5" key="1">
    <citation type="submission" date="2018-07" db="EMBL/GenBank/DDBJ databases">
        <title>Dyella solisilvae sp. nov., isolated from the pine and broad-leaved mixed forest soil.</title>
        <authorList>
            <person name="Gao Z."/>
            <person name="Qiu L."/>
        </authorList>
    </citation>
    <scope>NUCLEOTIDE SEQUENCE [LARGE SCALE GENOMIC DNA]</scope>
    <source>
        <strain evidence="4 5">DHG54</strain>
    </source>
</reference>
<dbReference type="Gene3D" id="3.20.20.370">
    <property type="entry name" value="Glycoside hydrolase/deacetylase"/>
    <property type="match status" value="1"/>
</dbReference>
<dbReference type="AlphaFoldDB" id="A0A370K2Z5"/>
<dbReference type="InterPro" id="IPR011330">
    <property type="entry name" value="Glyco_hydro/deAcase_b/a-brl"/>
</dbReference>
<evidence type="ECO:0000313" key="5">
    <source>
        <dbReference type="Proteomes" id="UP000254711"/>
    </source>
</evidence>
<dbReference type="PANTHER" id="PTHR34216">
    <property type="match status" value="1"/>
</dbReference>
<dbReference type="GO" id="GO:0005576">
    <property type="term" value="C:extracellular region"/>
    <property type="evidence" value="ECO:0007669"/>
    <property type="project" value="UniProtKB-SubCell"/>
</dbReference>
<sequence length="276" mass="29630">MAEPLPALAAGGEGSRPMSLPALMYHDVIEPGFADDSGFPGAAAAHYKLTLADFGVHLARLAASGLHFPPVASLRDAGRSACLLTFDDGGASASHIGAQLAAQGMAGHFFITTQRIGTAGFVGVDDLLALRRLGHVVGSHSHTHPADISHLADDALAAQWRDSRDRLQQILSEPVTVASIPGGFYTRRVAQAAAAAGYRYLFTSEPTTHAHVVDGCHVLGRYALWHDTPADAALALATGTGRQRQQQWLAWNLKKPLKRWSRPVYQRLRRHWLGES</sequence>
<dbReference type="PANTHER" id="PTHR34216:SF3">
    <property type="entry name" value="POLY-BETA-1,6-N-ACETYL-D-GLUCOSAMINE N-DEACETYLASE"/>
    <property type="match status" value="1"/>
</dbReference>
<evidence type="ECO:0000313" key="4">
    <source>
        <dbReference type="EMBL" id="RDI97045.1"/>
    </source>
</evidence>
<comment type="subcellular location">
    <subcellularLocation>
        <location evidence="1">Secreted</location>
    </subcellularLocation>
</comment>
<keyword evidence="2" id="KW-0732">Signal</keyword>
<dbReference type="Proteomes" id="UP000254711">
    <property type="component" value="Unassembled WGS sequence"/>
</dbReference>
<accession>A0A370K2Z5</accession>